<reference evidence="2" key="1">
    <citation type="submission" date="2021-12" db="EMBL/GenBank/DDBJ databases">
        <title>Convergent genome expansion in fungi linked to evolution of root-endophyte symbiosis.</title>
        <authorList>
            <consortium name="DOE Joint Genome Institute"/>
            <person name="Ke Y.-H."/>
            <person name="Bonito G."/>
            <person name="Liao H.-L."/>
            <person name="Looney B."/>
            <person name="Rojas-Flechas A."/>
            <person name="Nash J."/>
            <person name="Hameed K."/>
            <person name="Schadt C."/>
            <person name="Martin F."/>
            <person name="Crous P.W."/>
            <person name="Miettinen O."/>
            <person name="Magnuson J.K."/>
            <person name="Labbe J."/>
            <person name="Jacobson D."/>
            <person name="Doktycz M.J."/>
            <person name="Veneault-Fourrey C."/>
            <person name="Kuo A."/>
            <person name="Mondo S."/>
            <person name="Calhoun S."/>
            <person name="Riley R."/>
            <person name="Ohm R."/>
            <person name="LaButti K."/>
            <person name="Andreopoulos B."/>
            <person name="Pangilinan J."/>
            <person name="Nolan M."/>
            <person name="Tritt A."/>
            <person name="Clum A."/>
            <person name="Lipzen A."/>
            <person name="Daum C."/>
            <person name="Barry K."/>
            <person name="Grigoriev I.V."/>
            <person name="Vilgalys R."/>
        </authorList>
    </citation>
    <scope>NUCLEOTIDE SEQUENCE</scope>
    <source>
        <strain evidence="2">PMI_201</strain>
    </source>
</reference>
<name>A0AAD4KWI8_9EURO</name>
<protein>
    <submittedName>
        <fullName evidence="2">Uncharacterized protein</fullName>
    </submittedName>
</protein>
<feature type="compositionally biased region" description="Basic and acidic residues" evidence="1">
    <location>
        <begin position="230"/>
        <end position="270"/>
    </location>
</feature>
<dbReference type="AlphaFoldDB" id="A0AAD4KWI8"/>
<feature type="compositionally biased region" description="Polar residues" evidence="1">
    <location>
        <begin position="271"/>
        <end position="280"/>
    </location>
</feature>
<keyword evidence="3" id="KW-1185">Reference proteome</keyword>
<feature type="region of interest" description="Disordered" evidence="1">
    <location>
        <begin position="213"/>
        <end position="280"/>
    </location>
</feature>
<dbReference type="RefSeq" id="XP_046072961.1">
    <property type="nucleotide sequence ID" value="XM_046213924.1"/>
</dbReference>
<organism evidence="2 3">
    <name type="scientific">Talaromyces proteolyticus</name>
    <dbReference type="NCBI Taxonomy" id="1131652"/>
    <lineage>
        <taxon>Eukaryota</taxon>
        <taxon>Fungi</taxon>
        <taxon>Dikarya</taxon>
        <taxon>Ascomycota</taxon>
        <taxon>Pezizomycotina</taxon>
        <taxon>Eurotiomycetes</taxon>
        <taxon>Eurotiomycetidae</taxon>
        <taxon>Eurotiales</taxon>
        <taxon>Trichocomaceae</taxon>
        <taxon>Talaromyces</taxon>
        <taxon>Talaromyces sect. Bacilispori</taxon>
    </lineage>
</organism>
<dbReference type="EMBL" id="JAJTJA010000005">
    <property type="protein sequence ID" value="KAH8698497.1"/>
    <property type="molecule type" value="Genomic_DNA"/>
</dbReference>
<evidence type="ECO:0000313" key="2">
    <source>
        <dbReference type="EMBL" id="KAH8698497.1"/>
    </source>
</evidence>
<accession>A0AAD4KWI8</accession>
<evidence type="ECO:0000313" key="3">
    <source>
        <dbReference type="Proteomes" id="UP001201262"/>
    </source>
</evidence>
<gene>
    <name evidence="2" type="ORF">BGW36DRAFT_358033</name>
</gene>
<comment type="caution">
    <text evidence="2">The sequence shown here is derived from an EMBL/GenBank/DDBJ whole genome shotgun (WGS) entry which is preliminary data.</text>
</comment>
<proteinExistence type="predicted"/>
<dbReference type="GeneID" id="70244211"/>
<evidence type="ECO:0000256" key="1">
    <source>
        <dbReference type="SAM" id="MobiDB-lite"/>
    </source>
</evidence>
<dbReference type="Proteomes" id="UP001201262">
    <property type="component" value="Unassembled WGS sequence"/>
</dbReference>
<sequence length="309" mass="36723">MLSVYYRYWDKQYLNKYQTLESFQRLWIEVSDLPGCRTDSYKFIYVRYCFIYATYYVLEQENAAIQMADDLLEDLKGLLSRILSPTWNLVTLAFTFWSQILSKFYYGQKNLFTCYETLEHAISKLQSGEGECYTRAAMLSRISLKWLEEWKKRGLDIVYPYIGQIAQTSELGDYDDPNRISAAFRHSGENQWSRQWPLQKMLEICHLETWPKRQKREKRKETETQASHTGLRDGEERPRNEEASPANKIDKSQNQRDKGKKDKGHERAQGKEQSSNSRNRMCQKCMLEAKRKQEFMEKCGWRTGIVHNL</sequence>